<protein>
    <submittedName>
        <fullName evidence="1">Uncharacterized protein</fullName>
    </submittedName>
</protein>
<reference evidence="1" key="1">
    <citation type="submission" date="2018-11" db="EMBL/GenBank/DDBJ databases">
        <authorList>
            <consortium name="Pathogen Informatics"/>
        </authorList>
    </citation>
    <scope>NUCLEOTIDE SEQUENCE [LARGE SCALE GENOMIC DNA]</scope>
</reference>
<dbReference type="AlphaFoldDB" id="A0A3P8A2D4"/>
<gene>
    <name evidence="1" type="ORF">HPBE_LOCUS16321</name>
</gene>
<evidence type="ECO:0000313" key="1">
    <source>
        <dbReference type="EMBL" id="VDP05561.1"/>
    </source>
</evidence>
<organism evidence="1">
    <name type="scientific">Heligmosomoides polygyrus</name>
    <name type="common">Parasitic roundworm</name>
    <dbReference type="NCBI Taxonomy" id="6339"/>
    <lineage>
        <taxon>Eukaryota</taxon>
        <taxon>Metazoa</taxon>
        <taxon>Ecdysozoa</taxon>
        <taxon>Nematoda</taxon>
        <taxon>Chromadorea</taxon>
        <taxon>Rhabditida</taxon>
        <taxon>Rhabditina</taxon>
        <taxon>Rhabditomorpha</taxon>
        <taxon>Strongyloidea</taxon>
        <taxon>Heligmosomidae</taxon>
        <taxon>Heligmosomoides</taxon>
    </lineage>
</organism>
<proteinExistence type="predicted"/>
<name>A0A3P8A2D4_HELPZ</name>
<sequence>MCHAHGHFGLCLCRTGEQPCNKRYSNDTELEWVDSDIIIMNSVSHKVTGFTADYARNRVLQMRVEGYPETFPGLPLNCSRLSVALLSCILSVIISSLF</sequence>
<dbReference type="EMBL" id="UZAH01029352">
    <property type="protein sequence ID" value="VDP05561.1"/>
    <property type="molecule type" value="Genomic_DNA"/>
</dbReference>
<dbReference type="OrthoDB" id="5861690at2759"/>
<accession>A0A3P8A2D4</accession>